<dbReference type="EMBL" id="JACRTG010000008">
    <property type="protein sequence ID" value="MBC8587224.1"/>
    <property type="molecule type" value="Genomic_DNA"/>
</dbReference>
<evidence type="ECO:0000256" key="3">
    <source>
        <dbReference type="ARBA" id="ARBA00023052"/>
    </source>
</evidence>
<feature type="domain" description="Transketolase N-terminal" evidence="4">
    <location>
        <begin position="13"/>
        <end position="268"/>
    </location>
</feature>
<sequence>MLNEEKIKELKKFAINIRIESMKAFGNLGFGHVGGSFSIADTLAVLYGDVMKVDPKNPKSEDRDWLISSKGHAGPAIYAALALKGYFPLEVLMTLNKPGTRLPSHCDKNLTVGVDMTTGSLGQGSSLAVGVALGHKLDRRNNYTYLILGDGELQEGQIWEAASYAAHAGLDNLIAFVDYNKKQLDGFLVDINKPFSISGKFTSFGWHAQDIDGHNVESIYNAIEEAKRIKGKPSVIVLDTIKGKGWKYCETAASNHHVTVSKEQMEEAIEELKKQLEEVMI</sequence>
<comment type="cofactor">
    <cofactor evidence="1">
        <name>thiamine diphosphate</name>
        <dbReference type="ChEBI" id="CHEBI:58937"/>
    </cofactor>
</comment>
<proteinExistence type="inferred from homology"/>
<dbReference type="RefSeq" id="WP_262428694.1">
    <property type="nucleotide sequence ID" value="NZ_JACRTG010000008.1"/>
</dbReference>
<dbReference type="Proteomes" id="UP000601171">
    <property type="component" value="Unassembled WGS sequence"/>
</dbReference>
<dbReference type="PANTHER" id="PTHR47514">
    <property type="entry name" value="TRANSKETOLASE N-TERMINAL SECTION-RELATED"/>
    <property type="match status" value="1"/>
</dbReference>
<dbReference type="SUPFAM" id="SSF52518">
    <property type="entry name" value="Thiamin diphosphate-binding fold (THDP-binding)"/>
    <property type="match status" value="1"/>
</dbReference>
<evidence type="ECO:0000256" key="1">
    <source>
        <dbReference type="ARBA" id="ARBA00001964"/>
    </source>
</evidence>
<dbReference type="PANTHER" id="PTHR47514:SF1">
    <property type="entry name" value="TRANSKETOLASE N-TERMINAL SECTION-RELATED"/>
    <property type="match status" value="1"/>
</dbReference>
<reference evidence="5" key="1">
    <citation type="submission" date="2020-08" db="EMBL/GenBank/DDBJ databases">
        <title>Genome public.</title>
        <authorList>
            <person name="Liu C."/>
            <person name="Sun Q."/>
        </authorList>
    </citation>
    <scope>NUCLEOTIDE SEQUENCE</scope>
    <source>
        <strain evidence="5">BX21</strain>
    </source>
</reference>
<evidence type="ECO:0000256" key="2">
    <source>
        <dbReference type="ARBA" id="ARBA00007131"/>
    </source>
</evidence>
<name>A0A926EVH8_9FIRM</name>
<keyword evidence="6" id="KW-1185">Reference proteome</keyword>
<dbReference type="CDD" id="cd02012">
    <property type="entry name" value="TPP_TK"/>
    <property type="match status" value="1"/>
</dbReference>
<dbReference type="Gene3D" id="3.40.50.970">
    <property type="match status" value="1"/>
</dbReference>
<keyword evidence="3" id="KW-0786">Thiamine pyrophosphate</keyword>
<comment type="caution">
    <text evidence="5">The sequence shown here is derived from an EMBL/GenBank/DDBJ whole genome shotgun (WGS) entry which is preliminary data.</text>
</comment>
<gene>
    <name evidence="5" type="ORF">H8707_03070</name>
</gene>
<evidence type="ECO:0000313" key="6">
    <source>
        <dbReference type="Proteomes" id="UP000601171"/>
    </source>
</evidence>
<evidence type="ECO:0000259" key="4">
    <source>
        <dbReference type="Pfam" id="PF00456"/>
    </source>
</evidence>
<evidence type="ECO:0000313" key="5">
    <source>
        <dbReference type="EMBL" id="MBC8587224.1"/>
    </source>
</evidence>
<dbReference type="InterPro" id="IPR029061">
    <property type="entry name" value="THDP-binding"/>
</dbReference>
<protein>
    <submittedName>
        <fullName evidence="5">Transketolase</fullName>
    </submittedName>
</protein>
<accession>A0A926EVH8</accession>
<dbReference type="AlphaFoldDB" id="A0A926EVH8"/>
<dbReference type="Pfam" id="PF00456">
    <property type="entry name" value="Transketolase_N"/>
    <property type="match status" value="1"/>
</dbReference>
<dbReference type="InterPro" id="IPR005474">
    <property type="entry name" value="Transketolase_N"/>
</dbReference>
<comment type="similarity">
    <text evidence="2">Belongs to the transketolase family.</text>
</comment>
<organism evidence="5 6">
    <name type="scientific">Paratissierella segnis</name>
    <dbReference type="NCBI Taxonomy" id="2763679"/>
    <lineage>
        <taxon>Bacteria</taxon>
        <taxon>Bacillati</taxon>
        <taxon>Bacillota</taxon>
        <taxon>Tissierellia</taxon>
        <taxon>Tissierellales</taxon>
        <taxon>Tissierellaceae</taxon>
        <taxon>Paratissierella</taxon>
    </lineage>
</organism>